<evidence type="ECO:0000313" key="2">
    <source>
        <dbReference type="EnsemblMetazoa" id="GMOY008452-PA"/>
    </source>
</evidence>
<organism evidence="2 3">
    <name type="scientific">Glossina morsitans morsitans</name>
    <name type="common">Savannah tsetse fly</name>
    <dbReference type="NCBI Taxonomy" id="37546"/>
    <lineage>
        <taxon>Eukaryota</taxon>
        <taxon>Metazoa</taxon>
        <taxon>Ecdysozoa</taxon>
        <taxon>Arthropoda</taxon>
        <taxon>Hexapoda</taxon>
        <taxon>Insecta</taxon>
        <taxon>Pterygota</taxon>
        <taxon>Neoptera</taxon>
        <taxon>Endopterygota</taxon>
        <taxon>Diptera</taxon>
        <taxon>Brachycera</taxon>
        <taxon>Muscomorpha</taxon>
        <taxon>Hippoboscoidea</taxon>
        <taxon>Glossinidae</taxon>
        <taxon>Glossina</taxon>
    </lineage>
</organism>
<proteinExistence type="predicted"/>
<dbReference type="GO" id="GO:0016020">
    <property type="term" value="C:membrane"/>
    <property type="evidence" value="ECO:0007669"/>
    <property type="project" value="TreeGrafter"/>
</dbReference>
<dbReference type="VEuPathDB" id="VectorBase:GMOY008452"/>
<dbReference type="PANTHER" id="PTHR21780:SF0">
    <property type="entry name" value="TRANSMEMBRANE PROTEIN 209"/>
    <property type="match status" value="1"/>
</dbReference>
<dbReference type="EnsemblMetazoa" id="GMOY008452-RA">
    <property type="protein sequence ID" value="GMOY008452-PA"/>
    <property type="gene ID" value="GMOY008452"/>
</dbReference>
<evidence type="ECO:0000256" key="1">
    <source>
        <dbReference type="SAM" id="MobiDB-lite"/>
    </source>
</evidence>
<feature type="region of interest" description="Disordered" evidence="1">
    <location>
        <begin position="22"/>
        <end position="47"/>
    </location>
</feature>
<reference evidence="2" key="1">
    <citation type="submission" date="2020-05" db="UniProtKB">
        <authorList>
            <consortium name="EnsemblMetazoa"/>
        </authorList>
    </citation>
    <scope>IDENTIFICATION</scope>
    <source>
        <strain evidence="2">Yale</strain>
    </source>
</reference>
<dbReference type="EMBL" id="CCAG010011511">
    <property type="status" value="NOT_ANNOTATED_CDS"/>
    <property type="molecule type" value="Genomic_DNA"/>
</dbReference>
<accession>A0A1B0G556</accession>
<evidence type="ECO:0000313" key="3">
    <source>
        <dbReference type="Proteomes" id="UP000092444"/>
    </source>
</evidence>
<dbReference type="InterPro" id="IPR019176">
    <property type="entry name" value="Cytochrome_B561-rel"/>
</dbReference>
<name>A0A1B0G556_GLOMM</name>
<dbReference type="Proteomes" id="UP000092444">
    <property type="component" value="Unassembled WGS sequence"/>
</dbReference>
<dbReference type="AlphaFoldDB" id="A0A1B0G556"/>
<dbReference type="PANTHER" id="PTHR21780">
    <property type="entry name" value="TRANSMEMBRANE PROTEIN 209"/>
    <property type="match status" value="1"/>
</dbReference>
<dbReference type="PhylomeDB" id="A0A1B0G556"/>
<protein>
    <submittedName>
        <fullName evidence="2">Uncharacterized protein</fullName>
    </submittedName>
</protein>
<sequence>MASREHEGRSLFNEIHTRATTISNRARSHSLRNDSLHQSQQQSQQPCSRITYSPHLINFANKQASPSSLLEVDNKDIDNFTLPVNCRGLNSFWNYGNATSAKGDLYQLAPTGNKRTFNEIINLYTTQRNCVVLMRISSEDLSRFVFNLRTWISITILQRLAEEIRKIDESFKCNDLDMQIGSVDLKRLRKMLSNKWFINTQAPTLPLIVQFLDITDNQMYLVQRIKDLADGWCIANYNWDSGSDKLYFKWNDQLPTDAAIIFHFFCVYFDTQLLPLPHKANRPFYSRYVIIAHRYALDSVAMVNNRAGCAILCTNPLKPNFNFVSHGEIHSCAYDRNNLFYVIIHFLLYMRKYRDNVLEGTSLGANGINIMQVIDN</sequence>
<keyword evidence="3" id="KW-1185">Reference proteome</keyword>
<dbReference type="Pfam" id="PF09786">
    <property type="entry name" value="CytochromB561_N"/>
    <property type="match status" value="1"/>
</dbReference>